<dbReference type="STRING" id="1618747.UW02_C0027G0005"/>
<accession>A0A0G1F902</accession>
<sequence>MAQVTLQARAFRRSPKTKSSTKDIADLIVAKGTNEAGKVTNPEVYNVAIDFLKGGRETEELDLDIQKKIAGYENDFKSLNNKKANAKRSADDFKRIQDSISFNDIDAEFRNPWNLLESIILEKDRILLDVLDAIESKSANDEDVESLETFADELAQGIDELDELRTQLGNANTYTAGKKTFDTFMIAVNSDPDGKGIKGATIVPTRLLPTGYQRTNESVTINGAYIPVAIPTIVDKKGKTYGSLGGQVYKASDTKTPLRYRAEKPGTFNLSDTIIYPKKKSGIANGTYVRGTLGYDDEGNPIIGILKKADDGKLYSIDNGTFEQLKSSPTESQKLGGYVETLNAREFSDLYNKAEPFKFEPLTAPLLYNKPEMPIALSNVSAAPTTFFEGKNIPIPPKEPVIGASVPDIIEQGKSYFRTNPLTKPFVEGFFGKK</sequence>
<reference evidence="1 2" key="1">
    <citation type="journal article" date="2015" name="Nature">
        <title>rRNA introns, odd ribosomes, and small enigmatic genomes across a large radiation of phyla.</title>
        <authorList>
            <person name="Brown C.T."/>
            <person name="Hug L.A."/>
            <person name="Thomas B.C."/>
            <person name="Sharon I."/>
            <person name="Castelle C.J."/>
            <person name="Singh A."/>
            <person name="Wilkins M.J."/>
            <person name="Williams K.H."/>
            <person name="Banfield J.F."/>
        </authorList>
    </citation>
    <scope>NUCLEOTIDE SEQUENCE [LARGE SCALE GENOMIC DNA]</scope>
</reference>
<evidence type="ECO:0000313" key="2">
    <source>
        <dbReference type="Proteomes" id="UP000034751"/>
    </source>
</evidence>
<organism evidence="1 2">
    <name type="scientific">Candidatus Nomurabacteria bacterium GW2011_GWB1_43_7</name>
    <dbReference type="NCBI Taxonomy" id="1618747"/>
    <lineage>
        <taxon>Bacteria</taxon>
        <taxon>Candidatus Nomuraibacteriota</taxon>
    </lineage>
</organism>
<protein>
    <submittedName>
        <fullName evidence="1">Uncharacterized protein</fullName>
    </submittedName>
</protein>
<gene>
    <name evidence="1" type="ORF">UW02_C0027G0005</name>
</gene>
<dbReference type="EMBL" id="LCGS01000027">
    <property type="protein sequence ID" value="KKT18573.1"/>
    <property type="molecule type" value="Genomic_DNA"/>
</dbReference>
<comment type="caution">
    <text evidence="1">The sequence shown here is derived from an EMBL/GenBank/DDBJ whole genome shotgun (WGS) entry which is preliminary data.</text>
</comment>
<dbReference type="Proteomes" id="UP000034751">
    <property type="component" value="Unassembled WGS sequence"/>
</dbReference>
<proteinExistence type="predicted"/>
<name>A0A0G1F902_9BACT</name>
<evidence type="ECO:0000313" key="1">
    <source>
        <dbReference type="EMBL" id="KKT18573.1"/>
    </source>
</evidence>
<dbReference type="AlphaFoldDB" id="A0A0G1F902"/>